<gene>
    <name evidence="1" type="ORF">GCM10007047_18150</name>
</gene>
<reference evidence="1" key="1">
    <citation type="journal article" date="2014" name="Int. J. Syst. Evol. Microbiol.">
        <title>Complete genome sequence of Corynebacterium casei LMG S-19264T (=DSM 44701T), isolated from a smear-ripened cheese.</title>
        <authorList>
            <consortium name="US DOE Joint Genome Institute (JGI-PGF)"/>
            <person name="Walter F."/>
            <person name="Albersmeier A."/>
            <person name="Kalinowski J."/>
            <person name="Ruckert C."/>
        </authorList>
    </citation>
    <scope>NUCLEOTIDE SEQUENCE</scope>
    <source>
        <strain evidence="1">KCTC 12870</strain>
    </source>
</reference>
<name>A0A8J3DBN6_9BACT</name>
<proteinExistence type="predicted"/>
<accession>A0A8J3DBN6</accession>
<dbReference type="RefSeq" id="WP_189514303.1">
    <property type="nucleotide sequence ID" value="NZ_BMXG01000010.1"/>
</dbReference>
<dbReference type="AlphaFoldDB" id="A0A8J3DBN6"/>
<comment type="caution">
    <text evidence="1">The sequence shown here is derived from an EMBL/GenBank/DDBJ whole genome shotgun (WGS) entry which is preliminary data.</text>
</comment>
<evidence type="ECO:0000313" key="1">
    <source>
        <dbReference type="EMBL" id="GHC02027.1"/>
    </source>
</evidence>
<keyword evidence="2" id="KW-1185">Reference proteome</keyword>
<reference evidence="1" key="2">
    <citation type="submission" date="2020-09" db="EMBL/GenBank/DDBJ databases">
        <authorList>
            <person name="Sun Q."/>
            <person name="Kim S."/>
        </authorList>
    </citation>
    <scope>NUCLEOTIDE SEQUENCE</scope>
    <source>
        <strain evidence="1">KCTC 12870</strain>
    </source>
</reference>
<dbReference type="Proteomes" id="UP000642829">
    <property type="component" value="Unassembled WGS sequence"/>
</dbReference>
<protein>
    <submittedName>
        <fullName evidence="1">Uncharacterized protein</fullName>
    </submittedName>
</protein>
<evidence type="ECO:0000313" key="2">
    <source>
        <dbReference type="Proteomes" id="UP000642829"/>
    </source>
</evidence>
<dbReference type="EMBL" id="BMXG01000010">
    <property type="protein sequence ID" value="GHC02027.1"/>
    <property type="molecule type" value="Genomic_DNA"/>
</dbReference>
<organism evidence="1 2">
    <name type="scientific">Cerasicoccus arenae</name>
    <dbReference type="NCBI Taxonomy" id="424488"/>
    <lineage>
        <taxon>Bacteria</taxon>
        <taxon>Pseudomonadati</taxon>
        <taxon>Verrucomicrobiota</taxon>
        <taxon>Opitutia</taxon>
        <taxon>Puniceicoccales</taxon>
        <taxon>Cerasicoccaceae</taxon>
        <taxon>Cerasicoccus</taxon>
    </lineage>
</organism>
<sequence>MPLPKKPIAKKFLAKYWDCSAANLSKGKYKNMPKFMTFDEADVWKYDNITNSPARQAAAKESAALRFGNGPGEIPHPSGDRPIVHQSKFDTGQNVAVLLQRLQSDSEREPRDGWDFDERMLVQAEGVVELAYALYQDAIRKGNPAHVAMQLKNWSEASKQAAAIRASFLDLVTRRGGIAEIDGVIDIVSGVLGDLRSRLDKLGDRCAIEANPSDPVLAKNVIDLAINAIFEEFDRAQERIEEDLRQCPDLSQVA</sequence>